<dbReference type="SUPFAM" id="SSF101898">
    <property type="entry name" value="NHL repeat"/>
    <property type="match status" value="1"/>
</dbReference>
<dbReference type="InterPro" id="IPR026444">
    <property type="entry name" value="Secre_tail"/>
</dbReference>
<protein>
    <submittedName>
        <fullName evidence="2">T9SS type A sorting domain-containing protein</fullName>
    </submittedName>
</protein>
<organism evidence="2">
    <name type="scientific">candidate division WOR-3 bacterium</name>
    <dbReference type="NCBI Taxonomy" id="2052148"/>
    <lineage>
        <taxon>Bacteria</taxon>
        <taxon>Bacteria division WOR-3</taxon>
    </lineage>
</organism>
<dbReference type="AlphaFoldDB" id="A0A7V4CIC5"/>
<dbReference type="PROSITE" id="PS50927">
    <property type="entry name" value="BULB_LECTIN"/>
    <property type="match status" value="1"/>
</dbReference>
<dbReference type="InterPro" id="IPR013431">
    <property type="entry name" value="Delta_60_rpt"/>
</dbReference>
<dbReference type="Pfam" id="PF18962">
    <property type="entry name" value="Por_Secre_tail"/>
    <property type="match status" value="1"/>
</dbReference>
<sequence>MKKGYLIFICVIFLYAQETLWVRIFDQGAKEAGAALCFDNQGNILIAGGIWRSRETKWDVLFVKYTPNGEIIWTRYYDSGQSEGASCVELDREGNIVIGGGSGNDTVELQFFVAKFSSEGELIWRRDYRAGDLSCFYDLFIDDDNNIILCGDTYTYSGGGKSIAALFKYDANGNLLWKKFYNWAHSFYKMVPLSDSCFLVLGDIFDVAAHGFRILLIKFNSDGEPIWIKRYEGRRNFDYWAGGLALDSLGNIIVGGYELDINNNYDILLIKFTPNGDTIWSKRLNLIRFEEYISEVKIDKFGNIYAAGAIGKIDTCDYLLIKFTPDGETIWTTRYDNNDKDDKIVDLIIDSENNPIVTGYSRRYDYSDLDCLTIKYHGGTGISENFKQLISSNILQSNVERVEIYDINGRLIKKTKESQISLKEIKNGVYFIKIVANKKIYIKKLIKVY</sequence>
<dbReference type="Gene3D" id="2.120.10.30">
    <property type="entry name" value="TolB, C-terminal domain"/>
    <property type="match status" value="1"/>
</dbReference>
<gene>
    <name evidence="2" type="ORF">ENU28_04215</name>
</gene>
<reference evidence="2" key="1">
    <citation type="journal article" date="2020" name="mSystems">
        <title>Genome- and Community-Level Interaction Insights into Carbon Utilization and Element Cycling Functions of Hydrothermarchaeota in Hydrothermal Sediment.</title>
        <authorList>
            <person name="Zhou Z."/>
            <person name="Liu Y."/>
            <person name="Xu W."/>
            <person name="Pan J."/>
            <person name="Luo Z.H."/>
            <person name="Li M."/>
        </authorList>
    </citation>
    <scope>NUCLEOTIDE SEQUENCE [LARGE SCALE GENOMIC DNA]</scope>
    <source>
        <strain evidence="2">SpSt-655</strain>
    </source>
</reference>
<evidence type="ECO:0000259" key="1">
    <source>
        <dbReference type="PROSITE" id="PS50927"/>
    </source>
</evidence>
<dbReference type="Gene3D" id="2.80.10.50">
    <property type="match status" value="1"/>
</dbReference>
<dbReference type="EMBL" id="DTBX01000149">
    <property type="protein sequence ID" value="HGQ55649.1"/>
    <property type="molecule type" value="Genomic_DNA"/>
</dbReference>
<name>A0A7V4CIC5_UNCW3</name>
<feature type="domain" description="Bulb-type lectin" evidence="1">
    <location>
        <begin position="1"/>
        <end position="111"/>
    </location>
</feature>
<comment type="caution">
    <text evidence="2">The sequence shown here is derived from an EMBL/GenBank/DDBJ whole genome shotgun (WGS) entry which is preliminary data.</text>
</comment>
<dbReference type="PANTHER" id="PTHR42754">
    <property type="entry name" value="ENDOGLUCANASE"/>
    <property type="match status" value="1"/>
</dbReference>
<accession>A0A7V4CIC5</accession>
<proteinExistence type="predicted"/>
<dbReference type="InterPro" id="IPR011042">
    <property type="entry name" value="6-blade_b-propeller_TolB-like"/>
</dbReference>
<dbReference type="Pfam" id="PF17164">
    <property type="entry name" value="DUF5122"/>
    <property type="match status" value="1"/>
</dbReference>
<dbReference type="PANTHER" id="PTHR42754:SF1">
    <property type="entry name" value="LIPOPROTEIN"/>
    <property type="match status" value="1"/>
</dbReference>
<evidence type="ECO:0000313" key="2">
    <source>
        <dbReference type="EMBL" id="HGQ55649.1"/>
    </source>
</evidence>
<dbReference type="InterPro" id="IPR001480">
    <property type="entry name" value="Bulb-type_lectin_dom"/>
</dbReference>
<dbReference type="NCBIfam" id="TIGR04183">
    <property type="entry name" value="Por_Secre_tail"/>
    <property type="match status" value="1"/>
</dbReference>